<dbReference type="GO" id="GO:0050567">
    <property type="term" value="F:glutaminyl-tRNA synthase (glutamine-hydrolyzing) activity"/>
    <property type="evidence" value="ECO:0007669"/>
    <property type="project" value="UniProtKB-EC"/>
</dbReference>
<dbReference type="Gene3D" id="3.90.1300.10">
    <property type="entry name" value="Amidase signature (AS) domain"/>
    <property type="match status" value="1"/>
</dbReference>
<dbReference type="AlphaFoldDB" id="A0A839ZG68"/>
<reference evidence="3 4" key="1">
    <citation type="submission" date="2020-08" db="EMBL/GenBank/DDBJ databases">
        <title>Genomic Encyclopedia of Type Strains, Phase IV (KMG-IV): sequencing the most valuable type-strain genomes for metagenomic binning, comparative biology and taxonomic classification.</title>
        <authorList>
            <person name="Goeker M."/>
        </authorList>
    </citation>
    <scope>NUCLEOTIDE SEQUENCE [LARGE SCALE GENOMIC DNA]</scope>
    <source>
        <strain evidence="3 4">DSM 5895</strain>
    </source>
</reference>
<organism evidence="3 4">
    <name type="scientific">Ancylobacter tetraedralis</name>
    <dbReference type="NCBI Taxonomy" id="217068"/>
    <lineage>
        <taxon>Bacteria</taxon>
        <taxon>Pseudomonadati</taxon>
        <taxon>Pseudomonadota</taxon>
        <taxon>Alphaproteobacteria</taxon>
        <taxon>Hyphomicrobiales</taxon>
        <taxon>Xanthobacteraceae</taxon>
        <taxon>Ancylobacter</taxon>
    </lineage>
</organism>
<dbReference type="GO" id="GO:0016740">
    <property type="term" value="F:transferase activity"/>
    <property type="evidence" value="ECO:0007669"/>
    <property type="project" value="UniProtKB-KW"/>
</dbReference>
<keyword evidence="3" id="KW-0436">Ligase</keyword>
<feature type="domain" description="Amidase" evidence="2">
    <location>
        <begin position="22"/>
        <end position="440"/>
    </location>
</feature>
<accession>A0A839ZG68</accession>
<evidence type="ECO:0000313" key="4">
    <source>
        <dbReference type="Proteomes" id="UP000533469"/>
    </source>
</evidence>
<dbReference type="InterPro" id="IPR036928">
    <property type="entry name" value="AS_sf"/>
</dbReference>
<dbReference type="Pfam" id="PF01425">
    <property type="entry name" value="Amidase"/>
    <property type="match status" value="1"/>
</dbReference>
<comment type="caution">
    <text evidence="3">The sequence shown here is derived from an EMBL/GenBank/DDBJ whole genome shotgun (WGS) entry which is preliminary data.</text>
</comment>
<dbReference type="PANTHER" id="PTHR11895:SF151">
    <property type="entry name" value="GLUTAMYL-TRNA(GLN) AMIDOTRANSFERASE SUBUNIT A"/>
    <property type="match status" value="1"/>
</dbReference>
<name>A0A839ZG68_9HYPH</name>
<dbReference type="SUPFAM" id="SSF75304">
    <property type="entry name" value="Amidase signature (AS) enzymes"/>
    <property type="match status" value="1"/>
</dbReference>
<evidence type="ECO:0000259" key="2">
    <source>
        <dbReference type="Pfam" id="PF01425"/>
    </source>
</evidence>
<comment type="similarity">
    <text evidence="1">Belongs to the amidase family.</text>
</comment>
<dbReference type="EC" id="6.3.5.6" evidence="3"/>
<dbReference type="EMBL" id="JACICD010000012">
    <property type="protein sequence ID" value="MBB3773565.1"/>
    <property type="molecule type" value="Genomic_DNA"/>
</dbReference>
<protein>
    <submittedName>
        <fullName evidence="3">Aspartyl-tRNA(Asn)/glutamyl-tRNA(Gln) amidotransferase subunit A</fullName>
        <ecNumber evidence="3">6.3.5.6</ecNumber>
        <ecNumber evidence="3">6.3.5.7</ecNumber>
    </submittedName>
</protein>
<sequence>MFPWSAIEIARSVNDGTRDPREAVEHALTAIAAGNEALNAIVDFDPAEVEPQLAELARRLAAGERPPLAGVPVAIKDHIRIAGKRVTLGSLMFRDFVPEHDDVAIERLRAAGAIFVGSTNMSEFGCTGHTSNLVYGTTRHPQDPRLTPGGSSGGAATALGAGFVPLALGSDGAGSGRRPAAHCGVVGFKPSTGAIATPRILSPTEVLAPMAARVDDVTLFFNVLAGSHPEDPGSVDLPADDGRPVRALRIAYSPRFGLDVPVDPDVATTIEAAVEKLRAAGLSIERADPLWPEGASEAGIAPIQQAGLAAGWGDAWRVDPTRFSPAIAAQIERGLALDGLALARAYGLSQAIAGAAARFFARGYDLLIGPTTPCVAWPHEHFAPREIDRVRVGDRGHAVFTPFFNHAFCPALSLPAGRGRNDLPVGLQIAGRRLSDRQLLRAAAFMEDTLSDREKS</sequence>
<keyword evidence="4" id="KW-1185">Reference proteome</keyword>
<dbReference type="EC" id="6.3.5.7" evidence="3"/>
<dbReference type="GO" id="GO:0050566">
    <property type="term" value="F:asparaginyl-tRNA synthase (glutamine-hydrolyzing) activity"/>
    <property type="evidence" value="ECO:0007669"/>
    <property type="project" value="UniProtKB-EC"/>
</dbReference>
<keyword evidence="3" id="KW-0808">Transferase</keyword>
<dbReference type="InterPro" id="IPR000120">
    <property type="entry name" value="Amidase"/>
</dbReference>
<proteinExistence type="inferred from homology"/>
<evidence type="ECO:0000313" key="3">
    <source>
        <dbReference type="EMBL" id="MBB3773565.1"/>
    </source>
</evidence>
<gene>
    <name evidence="3" type="ORF">FHS55_004207</name>
</gene>
<dbReference type="PANTHER" id="PTHR11895">
    <property type="entry name" value="TRANSAMIDASE"/>
    <property type="match status" value="1"/>
</dbReference>
<dbReference type="Proteomes" id="UP000533469">
    <property type="component" value="Unassembled WGS sequence"/>
</dbReference>
<dbReference type="InterPro" id="IPR023631">
    <property type="entry name" value="Amidase_dom"/>
</dbReference>
<evidence type="ECO:0000256" key="1">
    <source>
        <dbReference type="ARBA" id="ARBA00009199"/>
    </source>
</evidence>
<dbReference type="RefSeq" id="WP_183191707.1">
    <property type="nucleotide sequence ID" value="NZ_JACICD010000012.1"/>
</dbReference>